<feature type="domain" description="K Homology" evidence="4">
    <location>
        <begin position="154"/>
        <end position="237"/>
    </location>
</feature>
<dbReference type="CDD" id="cd22438">
    <property type="entry name" value="KH-I_PCBP_rpt1"/>
    <property type="match status" value="1"/>
</dbReference>
<dbReference type="EMBL" id="MKHE01000019">
    <property type="protein sequence ID" value="OWK05720.1"/>
    <property type="molecule type" value="Genomic_DNA"/>
</dbReference>
<dbReference type="SMART" id="SM00322">
    <property type="entry name" value="KH"/>
    <property type="match status" value="2"/>
</dbReference>
<dbReference type="OrthoDB" id="442947at2759"/>
<evidence type="ECO:0000313" key="5">
    <source>
        <dbReference type="EMBL" id="OWK05720.1"/>
    </source>
</evidence>
<keyword evidence="1" id="KW-0677">Repeat</keyword>
<dbReference type="Proteomes" id="UP000242450">
    <property type="component" value="Chromosome 19"/>
</dbReference>
<dbReference type="InterPro" id="IPR004087">
    <property type="entry name" value="KH_dom"/>
</dbReference>
<gene>
    <name evidence="5" type="ORF">Celaphus_00012838</name>
</gene>
<dbReference type="CDD" id="cd02396">
    <property type="entry name" value="KH-I_PCBP_rpt2"/>
    <property type="match status" value="1"/>
</dbReference>
<reference evidence="5 6" key="1">
    <citation type="journal article" date="2018" name="Mol. Genet. Genomics">
        <title>The red deer Cervus elaphus genome CerEla1.0: sequencing, annotating, genes, and chromosomes.</title>
        <authorList>
            <person name="Bana N.A."/>
            <person name="Nyiri A."/>
            <person name="Nagy J."/>
            <person name="Frank K."/>
            <person name="Nagy T."/>
            <person name="Steger V."/>
            <person name="Schiller M."/>
            <person name="Lakatos P."/>
            <person name="Sugar L."/>
            <person name="Horn P."/>
            <person name="Barta E."/>
            <person name="Orosz L."/>
        </authorList>
    </citation>
    <scope>NUCLEOTIDE SEQUENCE [LARGE SCALE GENOMIC DNA]</scope>
    <source>
        <strain evidence="5">Hungarian</strain>
    </source>
</reference>
<dbReference type="FunFam" id="3.30.1370.10:FF:000002">
    <property type="entry name" value="poly(RC)-binding protein 2 isoform X1"/>
    <property type="match status" value="1"/>
</dbReference>
<keyword evidence="6" id="KW-1185">Reference proteome</keyword>
<protein>
    <submittedName>
        <fullName evidence="5">PCBP3</fullName>
    </submittedName>
</protein>
<keyword evidence="2" id="KW-0694">RNA-binding</keyword>
<dbReference type="PROSITE" id="PS50084">
    <property type="entry name" value="KH_TYPE_1"/>
    <property type="match status" value="2"/>
</dbReference>
<dbReference type="SUPFAM" id="SSF54791">
    <property type="entry name" value="Eukaryotic type KH-domain (KH-domain type I)"/>
    <property type="match status" value="2"/>
</dbReference>
<proteinExistence type="predicted"/>
<dbReference type="Pfam" id="PF00013">
    <property type="entry name" value="KH_1"/>
    <property type="match status" value="2"/>
</dbReference>
<evidence type="ECO:0000259" key="4">
    <source>
        <dbReference type="SMART" id="SM00322"/>
    </source>
</evidence>
<sequence>MEEGADLPDGAGAQKGETVKKMREESGARINISEGNCPERIVTITGPTDAIFKAFAMIAYKFEEAPSAPPGLKVGGQSLSLGTLGPMPTAQQHSGAGTGLPLLVTRAGPSLAGPATSPARPLPQPMASLTVVCVPLPPQDIINSMSNSPATSKPPVTLRLVVPASQCGSLIGKGGSKIKEIREVTALFPHPRAASRAGAQVQVAGDMLPNSTERAVTISGTPDAIIQCVKQICVVMLEVQSVRKSGLLARLPLSTPGPAF</sequence>
<feature type="compositionally biased region" description="Basic and acidic residues" evidence="3">
    <location>
        <begin position="17"/>
        <end position="27"/>
    </location>
</feature>
<feature type="region of interest" description="Disordered" evidence="3">
    <location>
        <begin position="1"/>
        <end position="30"/>
    </location>
</feature>
<dbReference type="AlphaFoldDB" id="A0A212CIH1"/>
<dbReference type="GO" id="GO:0003723">
    <property type="term" value="F:RNA binding"/>
    <property type="evidence" value="ECO:0007669"/>
    <property type="project" value="UniProtKB-UniRule"/>
</dbReference>
<evidence type="ECO:0000256" key="2">
    <source>
        <dbReference type="PROSITE-ProRule" id="PRU00117"/>
    </source>
</evidence>
<evidence type="ECO:0000256" key="1">
    <source>
        <dbReference type="ARBA" id="ARBA00022737"/>
    </source>
</evidence>
<organism evidence="5 6">
    <name type="scientific">Cervus elaphus hippelaphus</name>
    <name type="common">European red deer</name>
    <dbReference type="NCBI Taxonomy" id="46360"/>
    <lineage>
        <taxon>Eukaryota</taxon>
        <taxon>Metazoa</taxon>
        <taxon>Chordata</taxon>
        <taxon>Craniata</taxon>
        <taxon>Vertebrata</taxon>
        <taxon>Euteleostomi</taxon>
        <taxon>Mammalia</taxon>
        <taxon>Eutheria</taxon>
        <taxon>Laurasiatheria</taxon>
        <taxon>Artiodactyla</taxon>
        <taxon>Ruminantia</taxon>
        <taxon>Pecora</taxon>
        <taxon>Cervidae</taxon>
        <taxon>Cervinae</taxon>
        <taxon>Cervus</taxon>
    </lineage>
</organism>
<evidence type="ECO:0000256" key="3">
    <source>
        <dbReference type="SAM" id="MobiDB-lite"/>
    </source>
</evidence>
<evidence type="ECO:0000313" key="6">
    <source>
        <dbReference type="Proteomes" id="UP000242450"/>
    </source>
</evidence>
<dbReference type="InterPro" id="IPR036612">
    <property type="entry name" value="KH_dom_type_1_sf"/>
</dbReference>
<dbReference type="InterPro" id="IPR004088">
    <property type="entry name" value="KH_dom_type_1"/>
</dbReference>
<feature type="domain" description="K Homology" evidence="4">
    <location>
        <begin position="5"/>
        <end position="63"/>
    </location>
</feature>
<accession>A0A212CIH1</accession>
<dbReference type="PANTHER" id="PTHR10288">
    <property type="entry name" value="KH DOMAIN CONTAINING RNA BINDING PROTEIN"/>
    <property type="match status" value="1"/>
</dbReference>
<comment type="caution">
    <text evidence="5">The sequence shown here is derived from an EMBL/GenBank/DDBJ whole genome shotgun (WGS) entry which is preliminary data.</text>
</comment>
<name>A0A212CIH1_CEREH</name>
<dbReference type="Gene3D" id="3.30.1370.10">
    <property type="entry name" value="K Homology domain, type 1"/>
    <property type="match status" value="2"/>
</dbReference>